<gene>
    <name evidence="2" type="ORF">RHSIM_Rhsim12G0103200</name>
</gene>
<evidence type="ECO:0000313" key="3">
    <source>
        <dbReference type="Proteomes" id="UP000626092"/>
    </source>
</evidence>
<dbReference type="OrthoDB" id="10614353at2759"/>
<feature type="compositionally biased region" description="Low complexity" evidence="1">
    <location>
        <begin position="133"/>
        <end position="143"/>
    </location>
</feature>
<accession>A0A834G506</accession>
<dbReference type="EMBL" id="WJXA01000012">
    <property type="protein sequence ID" value="KAF7124694.1"/>
    <property type="molecule type" value="Genomic_DNA"/>
</dbReference>
<reference evidence="2" key="1">
    <citation type="submission" date="2019-11" db="EMBL/GenBank/DDBJ databases">
        <authorList>
            <person name="Liu Y."/>
            <person name="Hou J."/>
            <person name="Li T.-Q."/>
            <person name="Guan C.-H."/>
            <person name="Wu X."/>
            <person name="Wu H.-Z."/>
            <person name="Ling F."/>
            <person name="Zhang R."/>
            <person name="Shi X.-G."/>
            <person name="Ren J.-P."/>
            <person name="Chen E.-F."/>
            <person name="Sun J.-M."/>
        </authorList>
    </citation>
    <scope>NUCLEOTIDE SEQUENCE</scope>
    <source>
        <strain evidence="2">Adult_tree_wgs_1</strain>
        <tissue evidence="2">Leaves</tissue>
    </source>
</reference>
<evidence type="ECO:0000256" key="1">
    <source>
        <dbReference type="SAM" id="MobiDB-lite"/>
    </source>
</evidence>
<keyword evidence="3" id="KW-1185">Reference proteome</keyword>
<name>A0A834G506_RHOSS</name>
<protein>
    <submittedName>
        <fullName evidence="2">Uncharacterized protein</fullName>
    </submittedName>
</protein>
<feature type="compositionally biased region" description="Polar residues" evidence="1">
    <location>
        <begin position="163"/>
        <end position="176"/>
    </location>
</feature>
<organism evidence="2 3">
    <name type="scientific">Rhododendron simsii</name>
    <name type="common">Sims's rhododendron</name>
    <dbReference type="NCBI Taxonomy" id="118357"/>
    <lineage>
        <taxon>Eukaryota</taxon>
        <taxon>Viridiplantae</taxon>
        <taxon>Streptophyta</taxon>
        <taxon>Embryophyta</taxon>
        <taxon>Tracheophyta</taxon>
        <taxon>Spermatophyta</taxon>
        <taxon>Magnoliopsida</taxon>
        <taxon>eudicotyledons</taxon>
        <taxon>Gunneridae</taxon>
        <taxon>Pentapetalae</taxon>
        <taxon>asterids</taxon>
        <taxon>Ericales</taxon>
        <taxon>Ericaceae</taxon>
        <taxon>Ericoideae</taxon>
        <taxon>Rhodoreae</taxon>
        <taxon>Rhododendron</taxon>
    </lineage>
</organism>
<evidence type="ECO:0000313" key="2">
    <source>
        <dbReference type="EMBL" id="KAF7124694.1"/>
    </source>
</evidence>
<sequence length="176" mass="19503">MSDDDWPCKFDVSPELEKSRMNLFSGHTISEAAKVPGASSNGDIYLTFPSGPTEDDDEVTESKIRAFLHEKGFNRDMRLIEVAVGVKSLRSIATSILFLGQATEMGMVNIFKRQMKVFTLAFVSYLDYKRHNTTNTSTTQPPTARKPELRSSNKGSGEPGATPKTSRNQQPATPLR</sequence>
<comment type="caution">
    <text evidence="2">The sequence shown here is derived from an EMBL/GenBank/DDBJ whole genome shotgun (WGS) entry which is preliminary data.</text>
</comment>
<dbReference type="AlphaFoldDB" id="A0A834G506"/>
<feature type="region of interest" description="Disordered" evidence="1">
    <location>
        <begin position="132"/>
        <end position="176"/>
    </location>
</feature>
<dbReference type="Proteomes" id="UP000626092">
    <property type="component" value="Unassembled WGS sequence"/>
</dbReference>
<proteinExistence type="predicted"/>